<keyword evidence="3" id="KW-0812">Transmembrane</keyword>
<keyword evidence="3" id="KW-0472">Membrane</keyword>
<sequence length="271" mass="30644">MADEITINGADDDRTVDIEDSDETYSKDSLVLIQKIEGLETEKLELEKDKAELKKEMETLSYIAARAADLETEVSRLQHQLIESQEANAESAELNRVIEELKERERDKGLILEAVEKERNLLLQSREQREGKIGELEGRISEREGEIRVLNEKIGELEGLVMKNRLEIEKEEKEREELEIVKNELEGLLKKSESRVKEMEKKVRLLEEELGERGVDCANGKGPVVVDRGVIGDGDKGRMSLKVEWPVVAVGSVGAVAVFGVVCYLQCARKR</sequence>
<dbReference type="AlphaFoldDB" id="A0ABC8U9W9"/>
<feature type="transmembrane region" description="Helical" evidence="3">
    <location>
        <begin position="245"/>
        <end position="265"/>
    </location>
</feature>
<organism evidence="4 5">
    <name type="scientific">Ilex paraguariensis</name>
    <name type="common">yerba mate</name>
    <dbReference type="NCBI Taxonomy" id="185542"/>
    <lineage>
        <taxon>Eukaryota</taxon>
        <taxon>Viridiplantae</taxon>
        <taxon>Streptophyta</taxon>
        <taxon>Embryophyta</taxon>
        <taxon>Tracheophyta</taxon>
        <taxon>Spermatophyta</taxon>
        <taxon>Magnoliopsida</taxon>
        <taxon>eudicotyledons</taxon>
        <taxon>Gunneridae</taxon>
        <taxon>Pentapetalae</taxon>
        <taxon>asterids</taxon>
        <taxon>campanulids</taxon>
        <taxon>Aquifoliales</taxon>
        <taxon>Aquifoliaceae</taxon>
        <taxon>Ilex</taxon>
    </lineage>
</organism>
<gene>
    <name evidence="4" type="ORF">ILEXP_LOCUS46286</name>
</gene>
<evidence type="ECO:0000256" key="3">
    <source>
        <dbReference type="SAM" id="Phobius"/>
    </source>
</evidence>
<protein>
    <recommendedName>
        <fullName evidence="6">Peroxisomal and mitochondrial division factor 2-like</fullName>
    </recommendedName>
</protein>
<proteinExistence type="predicted"/>
<evidence type="ECO:0008006" key="6">
    <source>
        <dbReference type="Google" id="ProtNLM"/>
    </source>
</evidence>
<dbReference type="EMBL" id="CAUOFW020006835">
    <property type="protein sequence ID" value="CAK9176427.1"/>
    <property type="molecule type" value="Genomic_DNA"/>
</dbReference>
<evidence type="ECO:0000313" key="4">
    <source>
        <dbReference type="EMBL" id="CAK9176427.1"/>
    </source>
</evidence>
<comment type="caution">
    <text evidence="4">The sequence shown here is derived from an EMBL/GenBank/DDBJ whole genome shotgun (WGS) entry which is preliminary data.</text>
</comment>
<keyword evidence="5" id="KW-1185">Reference proteome</keyword>
<feature type="coiled-coil region" evidence="1">
    <location>
        <begin position="36"/>
        <end position="209"/>
    </location>
</feature>
<keyword evidence="1" id="KW-0175">Coiled coil</keyword>
<feature type="region of interest" description="Disordered" evidence="2">
    <location>
        <begin position="1"/>
        <end position="21"/>
    </location>
</feature>
<evidence type="ECO:0000313" key="5">
    <source>
        <dbReference type="Proteomes" id="UP001642360"/>
    </source>
</evidence>
<evidence type="ECO:0000256" key="2">
    <source>
        <dbReference type="SAM" id="MobiDB-lite"/>
    </source>
</evidence>
<name>A0ABC8U9W9_9AQUA</name>
<dbReference type="Proteomes" id="UP001642360">
    <property type="component" value="Unassembled WGS sequence"/>
</dbReference>
<keyword evidence="3" id="KW-1133">Transmembrane helix</keyword>
<accession>A0ABC8U9W9</accession>
<evidence type="ECO:0000256" key="1">
    <source>
        <dbReference type="SAM" id="Coils"/>
    </source>
</evidence>
<reference evidence="4 5" key="1">
    <citation type="submission" date="2024-02" db="EMBL/GenBank/DDBJ databases">
        <authorList>
            <person name="Vignale AGUSTIN F."/>
            <person name="Sosa J E."/>
            <person name="Modenutti C."/>
        </authorList>
    </citation>
    <scope>NUCLEOTIDE SEQUENCE [LARGE SCALE GENOMIC DNA]</scope>
</reference>